<keyword evidence="9" id="KW-1185">Reference proteome</keyword>
<keyword evidence="2" id="KW-0378">Hydrolase</keyword>
<dbReference type="SMART" id="SM00257">
    <property type="entry name" value="LysM"/>
    <property type="match status" value="2"/>
</dbReference>
<dbReference type="Gene3D" id="3.90.1720.10">
    <property type="entry name" value="endopeptidase domain like (from Nostoc punctiforme)"/>
    <property type="match status" value="1"/>
</dbReference>
<organism evidence="8 9">
    <name type="scientific">Staphylococcus croceilyticus</name>
    <dbReference type="NCBI Taxonomy" id="319942"/>
    <lineage>
        <taxon>Bacteria</taxon>
        <taxon>Bacillati</taxon>
        <taxon>Bacillota</taxon>
        <taxon>Bacilli</taxon>
        <taxon>Bacillales</taxon>
        <taxon>Staphylococcaceae</taxon>
        <taxon>Staphylococcus</taxon>
    </lineage>
</organism>
<dbReference type="RefSeq" id="WP_103328569.1">
    <property type="nucleotide sequence ID" value="NZ_PPRD01000012.1"/>
</dbReference>
<evidence type="ECO:0000256" key="1">
    <source>
        <dbReference type="ARBA" id="ARBA00022729"/>
    </source>
</evidence>
<feature type="chain" id="PRO_5045109780" evidence="5">
    <location>
        <begin position="26"/>
        <end position="271"/>
    </location>
</feature>
<dbReference type="Pfam" id="PF01476">
    <property type="entry name" value="LysM"/>
    <property type="match status" value="2"/>
</dbReference>
<dbReference type="PANTHER" id="PTHR33734">
    <property type="entry name" value="LYSM DOMAIN-CONTAINING GPI-ANCHORED PROTEIN 2"/>
    <property type="match status" value="1"/>
</dbReference>
<evidence type="ECO:0000259" key="7">
    <source>
        <dbReference type="PROSITE" id="PS51782"/>
    </source>
</evidence>
<keyword evidence="3" id="KW-0961">Cell wall biogenesis/degradation</keyword>
<keyword evidence="1 5" id="KW-0732">Signal</keyword>
<feature type="domain" description="LysM" evidence="7">
    <location>
        <begin position="27"/>
        <end position="70"/>
    </location>
</feature>
<evidence type="ECO:0000256" key="4">
    <source>
        <dbReference type="SAM" id="MobiDB-lite"/>
    </source>
</evidence>
<dbReference type="PROSITE" id="PS51782">
    <property type="entry name" value="LYSM"/>
    <property type="match status" value="2"/>
</dbReference>
<dbReference type="PROSITE" id="PS50911">
    <property type="entry name" value="CHAP"/>
    <property type="match status" value="1"/>
</dbReference>
<protein>
    <submittedName>
        <fullName evidence="8">LysM peptidoglycan-binding domain-containing protein</fullName>
    </submittedName>
</protein>
<feature type="domain" description="LysM" evidence="7">
    <location>
        <begin position="90"/>
        <end position="133"/>
    </location>
</feature>
<comment type="caution">
    <text evidence="8">The sequence shown here is derived from an EMBL/GenBank/DDBJ whole genome shotgun (WGS) entry which is preliminary data.</text>
</comment>
<name>A0ABY2KCP6_9STAP</name>
<dbReference type="Pfam" id="PF05257">
    <property type="entry name" value="CHAP"/>
    <property type="match status" value="1"/>
</dbReference>
<dbReference type="PANTHER" id="PTHR33734:SF22">
    <property type="entry name" value="MEMBRANE-BOUND LYTIC MUREIN TRANSGLYCOSYLASE D"/>
    <property type="match status" value="1"/>
</dbReference>
<evidence type="ECO:0000259" key="6">
    <source>
        <dbReference type="PROSITE" id="PS50911"/>
    </source>
</evidence>
<feature type="compositionally biased region" description="Low complexity" evidence="4">
    <location>
        <begin position="137"/>
        <end position="154"/>
    </location>
</feature>
<feature type="signal peptide" evidence="5">
    <location>
        <begin position="1"/>
        <end position="25"/>
    </location>
</feature>
<dbReference type="InterPro" id="IPR038765">
    <property type="entry name" value="Papain-like_cys_pep_sf"/>
</dbReference>
<feature type="region of interest" description="Disordered" evidence="4">
    <location>
        <begin position="135"/>
        <end position="155"/>
    </location>
</feature>
<dbReference type="EMBL" id="SRJF01000007">
    <property type="protein sequence ID" value="TGA79410.1"/>
    <property type="molecule type" value="Genomic_DNA"/>
</dbReference>
<dbReference type="InterPro" id="IPR018392">
    <property type="entry name" value="LysM"/>
</dbReference>
<accession>A0ABY2KCP6</accession>
<gene>
    <name evidence="8" type="ORF">E2556_06670</name>
</gene>
<dbReference type="CDD" id="cd00118">
    <property type="entry name" value="LysM"/>
    <property type="match status" value="2"/>
</dbReference>
<evidence type="ECO:0000313" key="8">
    <source>
        <dbReference type="EMBL" id="TGA79410.1"/>
    </source>
</evidence>
<evidence type="ECO:0000256" key="2">
    <source>
        <dbReference type="ARBA" id="ARBA00022801"/>
    </source>
</evidence>
<dbReference type="SUPFAM" id="SSF54106">
    <property type="entry name" value="LysM domain"/>
    <property type="match status" value="2"/>
</dbReference>
<dbReference type="InterPro" id="IPR036779">
    <property type="entry name" value="LysM_dom_sf"/>
</dbReference>
<evidence type="ECO:0000256" key="3">
    <source>
        <dbReference type="ARBA" id="ARBA00023316"/>
    </source>
</evidence>
<proteinExistence type="predicted"/>
<dbReference type="Gene3D" id="3.10.350.10">
    <property type="entry name" value="LysM domain"/>
    <property type="match status" value="2"/>
</dbReference>
<dbReference type="SUPFAM" id="SSF54001">
    <property type="entry name" value="Cysteine proteinases"/>
    <property type="match status" value="1"/>
</dbReference>
<dbReference type="Proteomes" id="UP000298482">
    <property type="component" value="Unassembled WGS sequence"/>
</dbReference>
<evidence type="ECO:0000256" key="5">
    <source>
        <dbReference type="SAM" id="SignalP"/>
    </source>
</evidence>
<dbReference type="InterPro" id="IPR007921">
    <property type="entry name" value="CHAP_dom"/>
</dbReference>
<sequence length="271" mass="28912">MKKLAFAVSVASGAVALFSNHNAEASTQHTVQAGESLWSIAQKYNTSVDSIKQSNNLSNNIIFPGQVLTIGGSSSSNSNSSLSSISTSSSVYTVQSGDSLSFIAKKYGISVDALMKANNLSGYLITPNQQLRIPSGNTATSTATPKAATSNSNNGYTSPTYSHQNLYTAGQCTWYVFNRRAQAGLPISTYWSDAKFWAGNAAQDGYLVNHVATVGSIMQTTDGFYGHVAYVERVNADGSILISEMNYLNGPYNTNTRIIPASSVSSYNYIH</sequence>
<feature type="domain" description="Peptidase C51" evidence="6">
    <location>
        <begin position="147"/>
        <end position="271"/>
    </location>
</feature>
<reference evidence="8 9" key="1">
    <citation type="submission" date="2019-04" db="EMBL/GenBank/DDBJ databases">
        <title>Genomic characterization of Staphylococcus petrasii strains.</title>
        <authorList>
            <person name="Vrbovska V."/>
            <person name="Kovarovic V."/>
            <person name="Maslanova I."/>
            <person name="Indrakova A."/>
            <person name="Petras P."/>
            <person name="Sedo O."/>
            <person name="Svec P."/>
            <person name="Fisarova L."/>
            <person name="Sedlacek I."/>
            <person name="Doskar J."/>
            <person name="Pantucek R."/>
        </authorList>
    </citation>
    <scope>NUCLEOTIDE SEQUENCE [LARGE SCALE GENOMIC DNA]</scope>
    <source>
        <strain evidence="8 9">CCM 8421</strain>
    </source>
</reference>
<evidence type="ECO:0000313" key="9">
    <source>
        <dbReference type="Proteomes" id="UP000298482"/>
    </source>
</evidence>